<dbReference type="Gene3D" id="3.30.1330.60">
    <property type="entry name" value="OmpA-like domain"/>
    <property type="match status" value="1"/>
</dbReference>
<dbReference type="Proteomes" id="UP000002743">
    <property type="component" value="Plasmid pMsip01"/>
</dbReference>
<organism evidence="4 5">
    <name type="scientific">Methylovorus glucosotrophus (strain SIP3-4)</name>
    <dbReference type="NCBI Taxonomy" id="582744"/>
    <lineage>
        <taxon>Bacteria</taxon>
        <taxon>Pseudomonadati</taxon>
        <taxon>Pseudomonadota</taxon>
        <taxon>Betaproteobacteria</taxon>
        <taxon>Nitrosomonadales</taxon>
        <taxon>Methylophilaceae</taxon>
        <taxon>Methylovorus</taxon>
    </lineage>
</organism>
<feature type="domain" description="OmpA-like" evidence="3">
    <location>
        <begin position="52"/>
        <end position="123"/>
    </location>
</feature>
<evidence type="ECO:0000259" key="3">
    <source>
        <dbReference type="Pfam" id="PF00691"/>
    </source>
</evidence>
<dbReference type="OrthoDB" id="611024at2"/>
<dbReference type="EMBL" id="CP001675">
    <property type="protein sequence ID" value="ACT52134.1"/>
    <property type="molecule type" value="Genomic_DNA"/>
</dbReference>
<feature type="compositionally biased region" description="Low complexity" evidence="1">
    <location>
        <begin position="161"/>
        <end position="175"/>
    </location>
</feature>
<protein>
    <recommendedName>
        <fullName evidence="3">OmpA-like domain-containing protein</fullName>
    </recommendedName>
</protein>
<feature type="compositionally biased region" description="Polar residues" evidence="1">
    <location>
        <begin position="183"/>
        <end position="200"/>
    </location>
</feature>
<proteinExistence type="predicted"/>
<keyword evidence="5" id="KW-1185">Reference proteome</keyword>
<feature type="chain" id="PRO_5002973784" description="OmpA-like domain-containing protein" evidence="2">
    <location>
        <begin position="18"/>
        <end position="308"/>
    </location>
</feature>
<dbReference type="InterPro" id="IPR006665">
    <property type="entry name" value="OmpA-like"/>
</dbReference>
<reference evidence="4 5" key="2">
    <citation type="journal article" date="2011" name="J. Bacteriol.">
        <title>Genomes of three methylotrophs from a single niche uncover genetic and metabolic divergence of Methylophilaceae.</title>
        <authorList>
            <person name="Lapidus A."/>
            <person name="Clum A."/>
            <person name="Labutti K."/>
            <person name="Kaluzhnaya M.G."/>
            <person name="Lim S."/>
            <person name="Beck D.A."/>
            <person name="Glavina Del Rio T."/>
            <person name="Nolan M."/>
            <person name="Mavromatis K."/>
            <person name="Huntemann M."/>
            <person name="Lucas S."/>
            <person name="Lidstrom M.E."/>
            <person name="Ivanova N."/>
            <person name="Chistoserdova L."/>
        </authorList>
    </citation>
    <scope>NUCLEOTIDE SEQUENCE [LARGE SCALE GENOMIC DNA]</scope>
    <source>
        <strain evidence="4 5">SIP3-4</strain>
        <plasmid evidence="4 5">pMsip01</plasmid>
    </source>
</reference>
<dbReference type="RefSeq" id="WP_012777732.1">
    <property type="nucleotide sequence ID" value="NC_012970.1"/>
</dbReference>
<dbReference type="Pfam" id="PF00691">
    <property type="entry name" value="OmpA"/>
    <property type="match status" value="1"/>
</dbReference>
<sequence length="308" mass="33287">MKRLIGTLLVIPVVAHAAYYLEDEVPQKIAAQMAVAETQYKPHPAYEYNIPFYAQKYLLGPTAVAALKNIIGDLQRSKAITIQGRPDSNGQNDTDLARRRALAIKKYLVTNGISESRISVSIEKEIRFDTNPDVFNSTIYTSESLPDLPRKIKSSFYAEGTSSPQLSQPTSQAAAVTKPTPLGQANSSAIQPSIQSTSPTGAPERLAKVEGTFKVLNQPQLIDKPTQLPVPPQAVSYDYPITAELSSESRSAIARFVTTNKITMIIADGSVAGFKKAKELSTFIAEVTGSRPEIKAKGAPKGLVIVKG</sequence>
<reference evidence="5" key="1">
    <citation type="submission" date="2009-07" db="EMBL/GenBank/DDBJ databases">
        <title>Complete sequence of plasmid 1 of Methylovorus sp. SIP3-4.</title>
        <authorList>
            <consortium name="US DOE Joint Genome Institute"/>
            <person name="Lucas S."/>
            <person name="Copeland A."/>
            <person name="Lapidus A."/>
            <person name="Glavina del Rio T."/>
            <person name="Tice H."/>
            <person name="Bruce D."/>
            <person name="Goodwin L."/>
            <person name="Pitluck S."/>
            <person name="Clum A."/>
            <person name="Larimer F."/>
            <person name="Land M."/>
            <person name="Hauser L."/>
            <person name="Kyrpides N."/>
            <person name="Mikhailova N."/>
            <person name="Kayluzhnaya M."/>
            <person name="Chistoserdova L."/>
        </authorList>
    </citation>
    <scope>NUCLEOTIDE SEQUENCE [LARGE SCALE GENOMIC DNA]</scope>
    <source>
        <strain evidence="5">SIP3-4</strain>
        <plasmid evidence="5">pMsip01</plasmid>
    </source>
</reference>
<dbReference type="AlphaFoldDB" id="C6XES7"/>
<dbReference type="InterPro" id="IPR036737">
    <property type="entry name" value="OmpA-like_sf"/>
</dbReference>
<evidence type="ECO:0000313" key="5">
    <source>
        <dbReference type="Proteomes" id="UP000002743"/>
    </source>
</evidence>
<evidence type="ECO:0000256" key="2">
    <source>
        <dbReference type="SAM" id="SignalP"/>
    </source>
</evidence>
<keyword evidence="4" id="KW-0614">Plasmid</keyword>
<keyword evidence="2" id="KW-0732">Signal</keyword>
<evidence type="ECO:0000313" key="4">
    <source>
        <dbReference type="EMBL" id="ACT52134.1"/>
    </source>
</evidence>
<feature type="signal peptide" evidence="2">
    <location>
        <begin position="1"/>
        <end position="17"/>
    </location>
</feature>
<name>C6XES7_METGS</name>
<evidence type="ECO:0000256" key="1">
    <source>
        <dbReference type="SAM" id="MobiDB-lite"/>
    </source>
</evidence>
<feature type="region of interest" description="Disordered" evidence="1">
    <location>
        <begin position="159"/>
        <end position="202"/>
    </location>
</feature>
<accession>C6XES7</accession>
<dbReference type="HOGENOM" id="CLU_902569_0_0_4"/>
<gene>
    <name evidence="4" type="ordered locus">Msip34_2910</name>
</gene>
<dbReference type="KEGG" id="mei:Msip34_2910"/>
<geneLocation type="plasmid" evidence="4 5">
    <name>pMsip01</name>
</geneLocation>
<dbReference type="SUPFAM" id="SSF103088">
    <property type="entry name" value="OmpA-like"/>
    <property type="match status" value="1"/>
</dbReference>